<feature type="region of interest" description="Disordered" evidence="1">
    <location>
        <begin position="1"/>
        <end position="35"/>
    </location>
</feature>
<comment type="caution">
    <text evidence="2">The sequence shown here is derived from an EMBL/GenBank/DDBJ whole genome shotgun (WGS) entry which is preliminary data.</text>
</comment>
<feature type="non-terminal residue" evidence="2">
    <location>
        <position position="1"/>
    </location>
</feature>
<evidence type="ECO:0000313" key="2">
    <source>
        <dbReference type="EMBL" id="GJT10598.1"/>
    </source>
</evidence>
<feature type="compositionally biased region" description="Acidic residues" evidence="1">
    <location>
        <begin position="15"/>
        <end position="34"/>
    </location>
</feature>
<keyword evidence="3" id="KW-1185">Reference proteome</keyword>
<proteinExistence type="predicted"/>
<name>A0ABQ5B7W0_9ASTR</name>
<evidence type="ECO:0000313" key="3">
    <source>
        <dbReference type="Proteomes" id="UP001151760"/>
    </source>
</evidence>
<dbReference type="EMBL" id="BQNB010013000">
    <property type="protein sequence ID" value="GJT10598.1"/>
    <property type="molecule type" value="Genomic_DNA"/>
</dbReference>
<protein>
    <submittedName>
        <fullName evidence="2">Uncharacterized protein</fullName>
    </submittedName>
</protein>
<sequence>SDIKPVESYMIPVDSGEEEADEGEGSGSEEEYDEGNAGYMTQMQGGKKLFARYLKEHKHPKHEAKLRSHISKLKWQTAKNHVDYTVFMMLHMESYIGDPIAKWDVGLCEESEFMNAP</sequence>
<dbReference type="Proteomes" id="UP001151760">
    <property type="component" value="Unassembled WGS sequence"/>
</dbReference>
<organism evidence="2 3">
    <name type="scientific">Tanacetum coccineum</name>
    <dbReference type="NCBI Taxonomy" id="301880"/>
    <lineage>
        <taxon>Eukaryota</taxon>
        <taxon>Viridiplantae</taxon>
        <taxon>Streptophyta</taxon>
        <taxon>Embryophyta</taxon>
        <taxon>Tracheophyta</taxon>
        <taxon>Spermatophyta</taxon>
        <taxon>Magnoliopsida</taxon>
        <taxon>eudicotyledons</taxon>
        <taxon>Gunneridae</taxon>
        <taxon>Pentapetalae</taxon>
        <taxon>asterids</taxon>
        <taxon>campanulids</taxon>
        <taxon>Asterales</taxon>
        <taxon>Asteraceae</taxon>
        <taxon>Asteroideae</taxon>
        <taxon>Anthemideae</taxon>
        <taxon>Anthemidinae</taxon>
        <taxon>Tanacetum</taxon>
    </lineage>
</organism>
<gene>
    <name evidence="2" type="ORF">Tco_0857640</name>
</gene>
<reference evidence="2" key="2">
    <citation type="submission" date="2022-01" db="EMBL/GenBank/DDBJ databases">
        <authorList>
            <person name="Yamashiro T."/>
            <person name="Shiraishi A."/>
            <person name="Satake H."/>
            <person name="Nakayama K."/>
        </authorList>
    </citation>
    <scope>NUCLEOTIDE SEQUENCE</scope>
</reference>
<accession>A0ABQ5B7W0</accession>
<evidence type="ECO:0000256" key="1">
    <source>
        <dbReference type="SAM" id="MobiDB-lite"/>
    </source>
</evidence>
<reference evidence="2" key="1">
    <citation type="journal article" date="2022" name="Int. J. Mol. Sci.">
        <title>Draft Genome of Tanacetum Coccineum: Genomic Comparison of Closely Related Tanacetum-Family Plants.</title>
        <authorList>
            <person name="Yamashiro T."/>
            <person name="Shiraishi A."/>
            <person name="Nakayama K."/>
            <person name="Satake H."/>
        </authorList>
    </citation>
    <scope>NUCLEOTIDE SEQUENCE</scope>
</reference>